<dbReference type="PROSITE" id="PS50110">
    <property type="entry name" value="RESPONSE_REGULATORY"/>
    <property type="match status" value="1"/>
</dbReference>
<dbReference type="STRING" id="267850.ADINL_0180"/>
<organism evidence="6 7">
    <name type="scientific">Nitrincola lacisaponensis</name>
    <dbReference type="NCBI Taxonomy" id="267850"/>
    <lineage>
        <taxon>Bacteria</taxon>
        <taxon>Pseudomonadati</taxon>
        <taxon>Pseudomonadota</taxon>
        <taxon>Gammaproteobacteria</taxon>
        <taxon>Oceanospirillales</taxon>
        <taxon>Oceanospirillaceae</taxon>
        <taxon>Nitrincola</taxon>
    </lineage>
</organism>
<dbReference type="PANTHER" id="PTHR33121">
    <property type="entry name" value="CYCLIC DI-GMP PHOSPHODIESTERASE PDEF"/>
    <property type="match status" value="1"/>
</dbReference>
<dbReference type="Pfam" id="PF00072">
    <property type="entry name" value="Response_reg"/>
    <property type="match status" value="1"/>
</dbReference>
<evidence type="ECO:0000313" key="6">
    <source>
        <dbReference type="EMBL" id="KDE41299.1"/>
    </source>
</evidence>
<evidence type="ECO:0000259" key="5">
    <source>
        <dbReference type="PROSITE" id="PS50887"/>
    </source>
</evidence>
<dbReference type="InterPro" id="IPR035965">
    <property type="entry name" value="PAS-like_dom_sf"/>
</dbReference>
<protein>
    <submittedName>
        <fullName evidence="6">Diguanylate cyclase/phosphodiesterase (GGDEF &amp; EAL domains) with PAS/PAC sensor(S)</fullName>
    </submittedName>
</protein>
<dbReference type="GO" id="GO:0000160">
    <property type="term" value="P:phosphorelay signal transduction system"/>
    <property type="evidence" value="ECO:0007669"/>
    <property type="project" value="InterPro"/>
</dbReference>
<dbReference type="InterPro" id="IPR001789">
    <property type="entry name" value="Sig_transdc_resp-reg_receiver"/>
</dbReference>
<dbReference type="InterPro" id="IPR050706">
    <property type="entry name" value="Cyclic-di-GMP_PDE-like"/>
</dbReference>
<dbReference type="Pfam" id="PF00990">
    <property type="entry name" value="GGDEF"/>
    <property type="match status" value="1"/>
</dbReference>
<evidence type="ECO:0000313" key="7">
    <source>
        <dbReference type="Proteomes" id="UP000027318"/>
    </source>
</evidence>
<keyword evidence="1" id="KW-0597">Phosphoprotein</keyword>
<reference evidence="6 7" key="1">
    <citation type="journal article" date="2005" name="Int. J. Syst. Evol. Microbiol.">
        <title>Nitrincola lacisaponensis gen. nov., sp. nov., a novel alkaliphilic bacterium isolated from an alkaline, saline lake.</title>
        <authorList>
            <person name="Dimitriu P.A."/>
            <person name="Shukla S.K."/>
            <person name="Conradt J."/>
            <person name="Marquez M.C."/>
            <person name="Ventosa A."/>
            <person name="Maglia A."/>
            <person name="Peyton B.M."/>
            <person name="Pinkart H.C."/>
            <person name="Mormile M.R."/>
        </authorList>
    </citation>
    <scope>NUCLEOTIDE SEQUENCE [LARGE SCALE GENOMIC DNA]</scope>
    <source>
        <strain evidence="6 7">4CA</strain>
    </source>
</reference>
<dbReference type="RefSeq" id="WP_051632436.1">
    <property type="nucleotide sequence ID" value="NZ_JMSZ01000006.1"/>
</dbReference>
<dbReference type="AlphaFoldDB" id="A0A063Y6G1"/>
<dbReference type="PROSITE" id="PS50887">
    <property type="entry name" value="GGDEF"/>
    <property type="match status" value="1"/>
</dbReference>
<dbReference type="InterPro" id="IPR035919">
    <property type="entry name" value="EAL_sf"/>
</dbReference>
<dbReference type="SUPFAM" id="SSF52172">
    <property type="entry name" value="CheY-like"/>
    <property type="match status" value="1"/>
</dbReference>
<comment type="caution">
    <text evidence="6">The sequence shown here is derived from an EMBL/GenBank/DDBJ whole genome shotgun (WGS) entry which is preliminary data.</text>
</comment>
<dbReference type="Proteomes" id="UP000027318">
    <property type="component" value="Unassembled WGS sequence"/>
</dbReference>
<dbReference type="Gene3D" id="3.40.50.2300">
    <property type="match status" value="1"/>
</dbReference>
<dbReference type="InterPro" id="IPR029787">
    <property type="entry name" value="Nucleotide_cyclase"/>
</dbReference>
<dbReference type="CDD" id="cd01948">
    <property type="entry name" value="EAL"/>
    <property type="match status" value="1"/>
</dbReference>
<feature type="modified residue" description="4-aspartylphosphate" evidence="1">
    <location>
        <position position="56"/>
    </location>
</feature>
<dbReference type="PATRIC" id="fig|267850.7.peg.177"/>
<dbReference type="SMART" id="SM00267">
    <property type="entry name" value="GGDEF"/>
    <property type="match status" value="1"/>
</dbReference>
<evidence type="ECO:0000259" key="3">
    <source>
        <dbReference type="PROSITE" id="PS50112"/>
    </source>
</evidence>
<dbReference type="EMBL" id="JMSZ01000006">
    <property type="protein sequence ID" value="KDE41299.1"/>
    <property type="molecule type" value="Genomic_DNA"/>
</dbReference>
<feature type="domain" description="PAS" evidence="3">
    <location>
        <begin position="150"/>
        <end position="206"/>
    </location>
</feature>
<dbReference type="PROSITE" id="PS50112">
    <property type="entry name" value="PAS"/>
    <property type="match status" value="1"/>
</dbReference>
<dbReference type="OrthoDB" id="9816034at2"/>
<dbReference type="InterPro" id="IPR001633">
    <property type="entry name" value="EAL_dom"/>
</dbReference>
<dbReference type="InterPro" id="IPR043128">
    <property type="entry name" value="Rev_trsase/Diguanyl_cyclase"/>
</dbReference>
<dbReference type="Gene3D" id="3.20.20.450">
    <property type="entry name" value="EAL domain"/>
    <property type="match status" value="1"/>
</dbReference>
<dbReference type="PROSITE" id="PS50883">
    <property type="entry name" value="EAL"/>
    <property type="match status" value="1"/>
</dbReference>
<dbReference type="SMART" id="SM00052">
    <property type="entry name" value="EAL"/>
    <property type="match status" value="1"/>
</dbReference>
<evidence type="ECO:0000259" key="2">
    <source>
        <dbReference type="PROSITE" id="PS50110"/>
    </source>
</evidence>
<feature type="domain" description="Response regulatory" evidence="2">
    <location>
        <begin position="7"/>
        <end position="123"/>
    </location>
</feature>
<evidence type="ECO:0000256" key="1">
    <source>
        <dbReference type="PROSITE-ProRule" id="PRU00169"/>
    </source>
</evidence>
<dbReference type="SUPFAM" id="SSF55785">
    <property type="entry name" value="PYP-like sensor domain (PAS domain)"/>
    <property type="match status" value="1"/>
</dbReference>
<dbReference type="Gene3D" id="3.30.450.20">
    <property type="entry name" value="PAS domain"/>
    <property type="match status" value="1"/>
</dbReference>
<dbReference type="PANTHER" id="PTHR33121:SF79">
    <property type="entry name" value="CYCLIC DI-GMP PHOSPHODIESTERASE PDED-RELATED"/>
    <property type="match status" value="1"/>
</dbReference>
<dbReference type="SUPFAM" id="SSF141868">
    <property type="entry name" value="EAL domain-like"/>
    <property type="match status" value="1"/>
</dbReference>
<dbReference type="InterPro" id="IPR011006">
    <property type="entry name" value="CheY-like_superfamily"/>
</dbReference>
<name>A0A063Y6G1_9GAMM</name>
<evidence type="ECO:0000259" key="4">
    <source>
        <dbReference type="PROSITE" id="PS50883"/>
    </source>
</evidence>
<dbReference type="InterPro" id="IPR000160">
    <property type="entry name" value="GGDEF_dom"/>
</dbReference>
<keyword evidence="7" id="KW-1185">Reference proteome</keyword>
<dbReference type="GO" id="GO:0071111">
    <property type="term" value="F:cyclic-guanylate-specific phosphodiesterase activity"/>
    <property type="evidence" value="ECO:0007669"/>
    <property type="project" value="InterPro"/>
</dbReference>
<dbReference type="SMART" id="SM00448">
    <property type="entry name" value="REC"/>
    <property type="match status" value="1"/>
</dbReference>
<dbReference type="CDD" id="cd17546">
    <property type="entry name" value="REC_hyHK_CKI1_RcsC-like"/>
    <property type="match status" value="1"/>
</dbReference>
<dbReference type="InterPro" id="IPR000014">
    <property type="entry name" value="PAS"/>
</dbReference>
<gene>
    <name evidence="6" type="ORF">ADINL_0180</name>
</gene>
<feature type="domain" description="EAL" evidence="4">
    <location>
        <begin position="432"/>
        <end position="685"/>
    </location>
</feature>
<dbReference type="Gene3D" id="3.30.70.270">
    <property type="match status" value="1"/>
</dbReference>
<dbReference type="Pfam" id="PF00563">
    <property type="entry name" value="EAL"/>
    <property type="match status" value="1"/>
</dbReference>
<dbReference type="NCBIfam" id="TIGR00254">
    <property type="entry name" value="GGDEF"/>
    <property type="match status" value="1"/>
</dbReference>
<accession>A0A063Y6G1</accession>
<feature type="domain" description="GGDEF" evidence="5">
    <location>
        <begin position="288"/>
        <end position="423"/>
    </location>
</feature>
<proteinExistence type="predicted"/>
<sequence>MMTKTTRILVVDDAAIERMKVKGYLGKRGYEILEAADGAEGVQQFIRHAPDLVLMDVHMPQLNGYEAIRQIRAHERHMVTPILMLTADDDLESIEQAFDVGANDFFPKPINFPLLHQRIRYALRDASRERDLRRVTGLQETARMLAGLAFWELDLQRQEMHWSEDADELLHWLDELPVTFDTVMQIIHPDDRQRMATVLDDAIKTGLKFDFEVRSPGRRQDYLLKIVGQLMPEQQLLIGAIQDITSQRRLEQQANYLMFHDSVTGLPNRRLFQRDLEECLEAQQQHPARLVVVVLEVLRFQQISETYGIELADQLLGLMANQLRSDLPADAMLARLDGGTFALRLQVELDRCMDSIGIQLHAWLEQLDRPWMLGDRETYLTYTAGTSMAPDNTQDANVLLRMAHRAQRLQKPTANITLGFYSDDLDDGLQSRLKLEAELRTAVEQQQFYLVYQPQIDLSSDRVVGVEALLRWRHPQGESVPPFRFIPILEEMGLISPLGDWILAEACRQQRAWQLQGYTLRMAVNLSPAQFEQLDLPAKIQSIVQAAEVDPGQLELEITESLAMHNPEATIETLHRLRHMGFKIAIDDFGIGFSSLEYLLRFPLDTLKIDRAFVKDITRGRSDRAIVRALTSLCQGLGLTTIAEGVETQRQRDYIDALGATEIQGYLISPPLEPAALIQLIDNYATHAPTLSKACQE</sequence>
<dbReference type="SUPFAM" id="SSF55073">
    <property type="entry name" value="Nucleotide cyclase"/>
    <property type="match status" value="1"/>
</dbReference>
<dbReference type="CDD" id="cd00130">
    <property type="entry name" value="PAS"/>
    <property type="match status" value="1"/>
</dbReference>